<evidence type="ECO:0000313" key="4">
    <source>
        <dbReference type="EMBL" id="QWQ19495.2"/>
    </source>
</evidence>
<dbReference type="Gene3D" id="3.40.630.30">
    <property type="match status" value="1"/>
</dbReference>
<dbReference type="SUPFAM" id="SSF55729">
    <property type="entry name" value="Acyl-CoA N-acyltransferases (Nat)"/>
    <property type="match status" value="1"/>
</dbReference>
<dbReference type="PANTHER" id="PTHR43800">
    <property type="entry name" value="PEPTIDYL-LYSINE N-ACETYLTRANSFERASE YJAB"/>
    <property type="match status" value="1"/>
</dbReference>
<name>A0AAJ4NHD4_PRORE</name>
<evidence type="ECO:0000256" key="2">
    <source>
        <dbReference type="ARBA" id="ARBA00023315"/>
    </source>
</evidence>
<sequence length="153" mass="17398">MIVQSATRAHDDDIIRVWESSVRATHHFLTEEKIAELKIAIKDIYLPHLAVFVTFDSAGNMTGFLGCDKHRLEMLFISQENRGQGTGKKLLQYAIDTLGITELDVNEQNPQAIGFYQNMGFKQYARSELDGEGNPFPILHMRLNKESAWKSLD</sequence>
<dbReference type="EMBL" id="CP076405">
    <property type="protein sequence ID" value="QWQ19495.2"/>
    <property type="molecule type" value="Genomic_DNA"/>
</dbReference>
<keyword evidence="2 4" id="KW-0012">Acyltransferase</keyword>
<dbReference type="InterPro" id="IPR000182">
    <property type="entry name" value="GNAT_dom"/>
</dbReference>
<dbReference type="Pfam" id="PF13673">
    <property type="entry name" value="Acetyltransf_10"/>
    <property type="match status" value="1"/>
</dbReference>
<dbReference type="AlphaFoldDB" id="A0AAJ4NHD4"/>
<evidence type="ECO:0000256" key="1">
    <source>
        <dbReference type="ARBA" id="ARBA00022679"/>
    </source>
</evidence>
<organism evidence="4 5">
    <name type="scientific">Providencia rettgeri</name>
    <dbReference type="NCBI Taxonomy" id="587"/>
    <lineage>
        <taxon>Bacteria</taxon>
        <taxon>Pseudomonadati</taxon>
        <taxon>Pseudomonadota</taxon>
        <taxon>Gammaproteobacteria</taxon>
        <taxon>Enterobacterales</taxon>
        <taxon>Morganellaceae</taxon>
        <taxon>Providencia</taxon>
    </lineage>
</organism>
<proteinExistence type="predicted"/>
<dbReference type="InterPro" id="IPR016181">
    <property type="entry name" value="Acyl_CoA_acyltransferase"/>
</dbReference>
<dbReference type="EC" id="2.3.1.-" evidence="4"/>
<reference evidence="4" key="1">
    <citation type="submission" date="2021-06" db="EMBL/GenBank/DDBJ databases">
        <title>Emergence of genetically related NDM-1-producing Providencia rettgeri strains in Argentina.</title>
        <authorList>
            <person name="Pasteran F."/>
            <person name="Meo A."/>
            <person name="Gomez S."/>
            <person name="Derdoy L."/>
            <person name="Albronoz E."/>
            <person name="Faccone D."/>
            <person name="Guerriero L."/>
            <person name="Archuby D."/>
            <person name="Tarzia A."/>
            <person name="Lopez M."/>
            <person name="Corso A."/>
        </authorList>
    </citation>
    <scope>NUCLEOTIDE SEQUENCE</scope>
    <source>
        <strain evidence="4">PreM15628</strain>
    </source>
</reference>
<dbReference type="CDD" id="cd04301">
    <property type="entry name" value="NAT_SF"/>
    <property type="match status" value="1"/>
</dbReference>
<dbReference type="PROSITE" id="PS51186">
    <property type="entry name" value="GNAT"/>
    <property type="match status" value="1"/>
</dbReference>
<keyword evidence="1 4" id="KW-0808">Transferase</keyword>
<dbReference type="Proteomes" id="UP000682358">
    <property type="component" value="Chromosome"/>
</dbReference>
<dbReference type="GO" id="GO:0016747">
    <property type="term" value="F:acyltransferase activity, transferring groups other than amino-acyl groups"/>
    <property type="evidence" value="ECO:0007669"/>
    <property type="project" value="InterPro"/>
</dbReference>
<gene>
    <name evidence="4" type="ORF">KOF27_12755</name>
</gene>
<feature type="domain" description="N-acetyltransferase" evidence="3">
    <location>
        <begin position="1"/>
        <end position="146"/>
    </location>
</feature>
<evidence type="ECO:0000313" key="5">
    <source>
        <dbReference type="Proteomes" id="UP000682358"/>
    </source>
</evidence>
<evidence type="ECO:0000259" key="3">
    <source>
        <dbReference type="PROSITE" id="PS51186"/>
    </source>
</evidence>
<accession>A0AAJ4NHD4</accession>
<protein>
    <submittedName>
        <fullName evidence="4">GNAT family N-acetyltransferase</fullName>
        <ecNumber evidence="4">2.3.1.-</ecNumber>
    </submittedName>
</protein>
<dbReference type="PANTHER" id="PTHR43800:SF1">
    <property type="entry name" value="PEPTIDYL-LYSINE N-ACETYLTRANSFERASE YJAB"/>
    <property type="match status" value="1"/>
</dbReference>